<keyword evidence="6" id="KW-1185">Reference proteome</keyword>
<dbReference type="Proteomes" id="UP000002384">
    <property type="component" value="Chromosome"/>
</dbReference>
<dbReference type="PANTHER" id="PTHR43308">
    <property type="entry name" value="OUTER MEMBRANE PROTEIN ALPHA-RELATED"/>
    <property type="match status" value="1"/>
</dbReference>
<organism evidence="5 6">
    <name type="scientific">Gloeothece citriformis (strain PCC 7424)</name>
    <name type="common">Cyanothece sp. (strain PCC 7424)</name>
    <dbReference type="NCBI Taxonomy" id="65393"/>
    <lineage>
        <taxon>Bacteria</taxon>
        <taxon>Bacillati</taxon>
        <taxon>Cyanobacteriota</taxon>
        <taxon>Cyanophyceae</taxon>
        <taxon>Oscillatoriophycideae</taxon>
        <taxon>Chroococcales</taxon>
        <taxon>Aphanothecaceae</taxon>
        <taxon>Gloeothece</taxon>
        <taxon>Gloeothece citriformis</taxon>
    </lineage>
</organism>
<dbReference type="AlphaFoldDB" id="B7KBT7"/>
<gene>
    <name evidence="5" type="ordered locus">PCC7424_4705</name>
</gene>
<dbReference type="OrthoDB" id="541604at2"/>
<dbReference type="InterPro" id="IPR001119">
    <property type="entry name" value="SLH_dom"/>
</dbReference>
<feature type="domain" description="SLH" evidence="4">
    <location>
        <begin position="48"/>
        <end position="112"/>
    </location>
</feature>
<dbReference type="eggNOG" id="COG3827">
    <property type="taxonomic scope" value="Bacteria"/>
</dbReference>
<evidence type="ECO:0000256" key="2">
    <source>
        <dbReference type="RuleBase" id="RU363072"/>
    </source>
</evidence>
<evidence type="ECO:0000259" key="4">
    <source>
        <dbReference type="PROSITE" id="PS51272"/>
    </source>
</evidence>
<proteinExistence type="inferred from homology"/>
<dbReference type="InterPro" id="IPR047684">
    <property type="entry name" value="Por_som-like"/>
</dbReference>
<dbReference type="PANTHER" id="PTHR43308:SF1">
    <property type="entry name" value="OUTER MEMBRANE PROTEIN ALPHA"/>
    <property type="match status" value="1"/>
</dbReference>
<dbReference type="GO" id="GO:0015288">
    <property type="term" value="F:porin activity"/>
    <property type="evidence" value="ECO:0007669"/>
    <property type="project" value="InterPro"/>
</dbReference>
<evidence type="ECO:0000313" key="5">
    <source>
        <dbReference type="EMBL" id="ACK73065.1"/>
    </source>
</evidence>
<dbReference type="Gene3D" id="2.40.160.180">
    <property type="entry name" value="Carbohydrate-selective porin OprB"/>
    <property type="match status" value="1"/>
</dbReference>
<comment type="similarity">
    <text evidence="1 2">Belongs to the OprB family.</text>
</comment>
<reference evidence="6" key="1">
    <citation type="journal article" date="2011" name="MBio">
        <title>Novel metabolic attributes of the genus Cyanothece, comprising a group of unicellular nitrogen-fixing Cyanobacteria.</title>
        <authorList>
            <person name="Bandyopadhyay A."/>
            <person name="Elvitigala T."/>
            <person name="Welsh E."/>
            <person name="Stockel J."/>
            <person name="Liberton M."/>
            <person name="Min H."/>
            <person name="Sherman L.A."/>
            <person name="Pakrasi H.B."/>
        </authorList>
    </citation>
    <scope>NUCLEOTIDE SEQUENCE [LARGE SCALE GENOMIC DNA]</scope>
    <source>
        <strain evidence="6">PCC 7424</strain>
    </source>
</reference>
<dbReference type="RefSeq" id="WP_015956648.1">
    <property type="nucleotide sequence ID" value="NC_011729.1"/>
</dbReference>
<dbReference type="Pfam" id="PF00395">
    <property type="entry name" value="SLH"/>
    <property type="match status" value="1"/>
</dbReference>
<evidence type="ECO:0000256" key="3">
    <source>
        <dbReference type="SAM" id="Coils"/>
    </source>
</evidence>
<dbReference type="Pfam" id="PF04966">
    <property type="entry name" value="OprB"/>
    <property type="match status" value="1"/>
</dbReference>
<keyword evidence="3" id="KW-0175">Coiled coil</keyword>
<dbReference type="EMBL" id="CP001291">
    <property type="protein sequence ID" value="ACK73065.1"/>
    <property type="molecule type" value="Genomic_DNA"/>
</dbReference>
<sequence>MNRWLLSKNQVNSQALLLLLSTGITLTLTPLSTAQKLDNSHPMSQITSVSQLRDVEPTAWAYTALQSLVERYGCIVGYPDRTYRGLRAMTRYEFASGLNACLNKITDLIGEGTNILQEDLATLQRLQAEFEQELAGLSLKIENLEARTAFLEDHQFSTTTTLSGSISFAGTAYASAGEGTREAVLQHQSYLQFSTSFTGRDLLSLGAVASTSVIPQLASFNDGRNVGFTNEGFTVWAYGGSTGSDQFLVGSIEYIFPIINDEINRWYMTISLENGFNTSRFLLPILSPLTWEGYELNRGPISAFGQRNPLYRLGGTTGFITNYDRGPWRFSAGYFGTQAEDPSPGNGFFNGDYLALAQLNYTPSGRFALAMIYYNNYFGPGRFAFNNSYKFDQNTPGYVGTALANRFDNAGVFFDEDVPVISNTYGVQTFYKINPRFVLGGFVAKIDARLMGRGDADIWTYALSASFPDLFKEGSVGGLIVGVEPMLTGITGEDIPDFKRDTSVHIEAFYEYLVNDNLSITPGVIWITSPNQDSNNDDIVLGVIRTTFSF</sequence>
<evidence type="ECO:0000313" key="6">
    <source>
        <dbReference type="Proteomes" id="UP000002384"/>
    </source>
</evidence>
<dbReference type="InterPro" id="IPR038673">
    <property type="entry name" value="OprB_sf"/>
</dbReference>
<dbReference type="HOGENOM" id="CLU_018575_1_0_3"/>
<protein>
    <submittedName>
        <fullName evidence="5">Carbohydrate-selective porin OprB</fullName>
    </submittedName>
</protein>
<feature type="coiled-coil region" evidence="3">
    <location>
        <begin position="113"/>
        <end position="154"/>
    </location>
</feature>
<evidence type="ECO:0000256" key="1">
    <source>
        <dbReference type="ARBA" id="ARBA00008769"/>
    </source>
</evidence>
<dbReference type="STRING" id="65393.PCC7424_4705"/>
<dbReference type="InterPro" id="IPR007049">
    <property type="entry name" value="Carb-sel_porin_OprB"/>
</dbReference>
<dbReference type="GO" id="GO:0016020">
    <property type="term" value="C:membrane"/>
    <property type="evidence" value="ECO:0007669"/>
    <property type="project" value="InterPro"/>
</dbReference>
<accession>B7KBT7</accession>
<name>B7KBT7_GLOC7</name>
<dbReference type="NCBIfam" id="NF033921">
    <property type="entry name" value="por_somb"/>
    <property type="match status" value="1"/>
</dbReference>
<dbReference type="PROSITE" id="PS51272">
    <property type="entry name" value="SLH"/>
    <property type="match status" value="1"/>
</dbReference>
<dbReference type="KEGG" id="cyc:PCC7424_4705"/>
<dbReference type="GO" id="GO:0008643">
    <property type="term" value="P:carbohydrate transport"/>
    <property type="evidence" value="ECO:0007669"/>
    <property type="project" value="InterPro"/>
</dbReference>
<dbReference type="InterPro" id="IPR051465">
    <property type="entry name" value="Cell_Envelope_Struct_Comp"/>
</dbReference>